<evidence type="ECO:0000256" key="2">
    <source>
        <dbReference type="SAM" id="MobiDB-lite"/>
    </source>
</evidence>
<keyword evidence="1" id="KW-0175">Coiled coil</keyword>
<feature type="coiled-coil region" evidence="1">
    <location>
        <begin position="171"/>
        <end position="272"/>
    </location>
</feature>
<dbReference type="EMBL" id="JAPFFF010000011">
    <property type="protein sequence ID" value="KAK8877950.1"/>
    <property type="molecule type" value="Genomic_DNA"/>
</dbReference>
<comment type="caution">
    <text evidence="3">The sequence shown here is derived from an EMBL/GenBank/DDBJ whole genome shotgun (WGS) entry which is preliminary data.</text>
</comment>
<organism evidence="3 4">
    <name type="scientific">Tritrichomonas musculus</name>
    <dbReference type="NCBI Taxonomy" id="1915356"/>
    <lineage>
        <taxon>Eukaryota</taxon>
        <taxon>Metamonada</taxon>
        <taxon>Parabasalia</taxon>
        <taxon>Tritrichomonadida</taxon>
        <taxon>Tritrichomonadidae</taxon>
        <taxon>Tritrichomonas</taxon>
    </lineage>
</organism>
<dbReference type="Proteomes" id="UP001470230">
    <property type="component" value="Unassembled WGS sequence"/>
</dbReference>
<evidence type="ECO:0000313" key="3">
    <source>
        <dbReference type="EMBL" id="KAK8877950.1"/>
    </source>
</evidence>
<protein>
    <submittedName>
        <fullName evidence="3">Uncharacterized protein</fullName>
    </submittedName>
</protein>
<reference evidence="3 4" key="1">
    <citation type="submission" date="2024-04" db="EMBL/GenBank/DDBJ databases">
        <title>Tritrichomonas musculus Genome.</title>
        <authorList>
            <person name="Alves-Ferreira E."/>
            <person name="Grigg M."/>
            <person name="Lorenzi H."/>
            <person name="Galac M."/>
        </authorList>
    </citation>
    <scope>NUCLEOTIDE SEQUENCE [LARGE SCALE GENOMIC DNA]</scope>
    <source>
        <strain evidence="3 4">EAF2021</strain>
    </source>
</reference>
<sequence length="648" mass="73659">MSTTLVSATTTSPMATGTSSINNLSTNLDATPTTESKRIAMLFQKALASNSVREKNAFLNELKKLMKKHAADYSAAILEGERLDQAIVEVKANFNKVNEQYQDLKNSVSFLTELEFYQAAPDVQSLRSMIESLERDISAIGPLPDRDSLSQITASAQSQQQLYLDLLDFRETRLRQLVDALKQRIKTAEQRLECASVVIDQFGSITNLLDKVRQLQDENEKLKVRKLRFSAESLLRPRRLTKCEPATLRAFLVALQNELAVVRGAVAEAQQRSEESIAKLPDETELVEKLLLNPTLKFSDPLPPLIHKPLEFDDDAISALSDQETAGVFSDSVEMQLIQVDNQYAALKEKTQRLRSELTLRKNAERLSTETGKQRIEKLHSLNERLLTEVHTLQEQCDSAENSKQILTEMLDQVTQERDRMKEKSLTLANNYQKLFDNHCRLREEFKRTWKAGAGLFRLTELFGRAYLAQILEPNEYTSQVASFTPKDPSPTSAPDFTENPPQILKKFIDDIHIELIRRRAVELIEKNEGTHVEQLKEIVDKLQLDDQFQKVADCVSKAPTLVLEQLSDKKKVSAIFEEMLTGIRNDTNNDITQFGNYMSESLKRVKQASDPILCKVKRAMSSQTFQARKNDVETQYNKSDITKRGKK</sequence>
<feature type="coiled-coil region" evidence="1">
    <location>
        <begin position="337"/>
        <end position="431"/>
    </location>
</feature>
<evidence type="ECO:0000256" key="1">
    <source>
        <dbReference type="SAM" id="Coils"/>
    </source>
</evidence>
<accession>A0ABR2JJQ4</accession>
<feature type="region of interest" description="Disordered" evidence="2">
    <location>
        <begin position="1"/>
        <end position="29"/>
    </location>
</feature>
<keyword evidence="4" id="KW-1185">Reference proteome</keyword>
<evidence type="ECO:0000313" key="4">
    <source>
        <dbReference type="Proteomes" id="UP001470230"/>
    </source>
</evidence>
<proteinExistence type="predicted"/>
<name>A0ABR2JJQ4_9EUKA</name>
<gene>
    <name evidence="3" type="ORF">M9Y10_004713</name>
</gene>
<feature type="region of interest" description="Disordered" evidence="2">
    <location>
        <begin position="481"/>
        <end position="500"/>
    </location>
</feature>